<organism evidence="2 3">
    <name type="scientific">Hypocrea jecorina (strain ATCC 56765 / BCRC 32924 / NRRL 11460 / Rut C-30)</name>
    <name type="common">Trichoderma reesei</name>
    <dbReference type="NCBI Taxonomy" id="1344414"/>
    <lineage>
        <taxon>Eukaryota</taxon>
        <taxon>Fungi</taxon>
        <taxon>Dikarya</taxon>
        <taxon>Ascomycota</taxon>
        <taxon>Pezizomycotina</taxon>
        <taxon>Sordariomycetes</taxon>
        <taxon>Hypocreomycetidae</taxon>
        <taxon>Hypocreales</taxon>
        <taxon>Hypocreaceae</taxon>
        <taxon>Trichoderma</taxon>
    </lineage>
</organism>
<feature type="transmembrane region" description="Helical" evidence="1">
    <location>
        <begin position="141"/>
        <end position="162"/>
    </location>
</feature>
<sequence>MSTQCQLYSLRGRLAYVQDYFKFTLCHSTCSDRPFSVSTFWPIDVLCWVSQSSSALLPAPSSKANATRILSILLNYVESTYKIYLPTDIDVHNINRQLWYPLLILFPFLASLADSAVEYLHAKIHVLFISDILNAIGFPDLLLLDLFTWIAAVGYIIAYKAINKKPPFPDSNEINALIEARQMQKLLHMSDHAVTSILLLVTNYTSILEASFMTGDHLFGNALSVVGFATAGMQLASSNLVPRHAIENKVVNDISYATSAYALLNQVLPSGPIQDRLAMSGGRFAGAAADNGRATSAVLDSIMVIPALFITGWHLYELSEKKAGKERSAAILDEVTNLTSYISRISYTVAINDKDPITKPIPIVVMGAASLVGAGLQVAAAPLAD</sequence>
<gene>
    <name evidence="2" type="ORF">M419DRAFT_135199</name>
</gene>
<dbReference type="AlphaFoldDB" id="A0A024RXI5"/>
<dbReference type="OrthoDB" id="3235083at2759"/>
<dbReference type="Proteomes" id="UP000024376">
    <property type="component" value="Unassembled WGS sequence"/>
</dbReference>
<accession>A0A024RXI5</accession>
<evidence type="ECO:0000313" key="2">
    <source>
        <dbReference type="EMBL" id="ETR96676.1"/>
    </source>
</evidence>
<dbReference type="KEGG" id="trr:M419DRAFT_135199"/>
<keyword evidence="1" id="KW-0812">Transmembrane</keyword>
<feature type="transmembrane region" description="Helical" evidence="1">
    <location>
        <begin position="98"/>
        <end position="120"/>
    </location>
</feature>
<keyword evidence="1" id="KW-1133">Transmembrane helix</keyword>
<keyword evidence="1" id="KW-0472">Membrane</keyword>
<proteinExistence type="predicted"/>
<evidence type="ECO:0000256" key="1">
    <source>
        <dbReference type="SAM" id="Phobius"/>
    </source>
</evidence>
<dbReference type="HOGENOM" id="CLU_717766_0_0_1"/>
<name>A0A024RXI5_HYPJR</name>
<dbReference type="EMBL" id="KI911198">
    <property type="protein sequence ID" value="ETR96676.1"/>
    <property type="molecule type" value="Genomic_DNA"/>
</dbReference>
<reference evidence="3" key="1">
    <citation type="journal article" date="2013" name="Ind. Biotechnol.">
        <title>Comparative genomics analysis of Trichoderma reesei strains.</title>
        <authorList>
            <person name="Koike H."/>
            <person name="Aerts A."/>
            <person name="LaButti K."/>
            <person name="Grigoriev I.V."/>
            <person name="Baker S.E."/>
        </authorList>
    </citation>
    <scope>NUCLEOTIDE SEQUENCE [LARGE SCALE GENOMIC DNA]</scope>
    <source>
        <strain evidence="3">ATCC 56765 / BCRC 32924 / NRRL 11460 / Rut C-30</strain>
    </source>
</reference>
<protein>
    <submittedName>
        <fullName evidence="2">Uncharacterized protein</fullName>
    </submittedName>
</protein>
<evidence type="ECO:0000313" key="3">
    <source>
        <dbReference type="Proteomes" id="UP000024376"/>
    </source>
</evidence>